<dbReference type="EMBL" id="CAJNOR010013411">
    <property type="protein sequence ID" value="CAF1673153.1"/>
    <property type="molecule type" value="Genomic_DNA"/>
</dbReference>
<dbReference type="InterPro" id="IPR050780">
    <property type="entry name" value="Mucin_vWF_Thrombospondin_sf"/>
</dbReference>
<dbReference type="PANTHER" id="PTHR11339">
    <property type="entry name" value="EXTRACELLULAR MATRIX GLYCOPROTEIN RELATED"/>
    <property type="match status" value="1"/>
</dbReference>
<evidence type="ECO:0000256" key="2">
    <source>
        <dbReference type="ARBA" id="ARBA00023180"/>
    </source>
</evidence>
<dbReference type="Pfam" id="PF01826">
    <property type="entry name" value="TIL"/>
    <property type="match status" value="1"/>
</dbReference>
<dbReference type="InterPro" id="IPR001846">
    <property type="entry name" value="VWF_type-D"/>
</dbReference>
<organism evidence="4 5">
    <name type="scientific">Adineta ricciae</name>
    <name type="common">Rotifer</name>
    <dbReference type="NCBI Taxonomy" id="249248"/>
    <lineage>
        <taxon>Eukaryota</taxon>
        <taxon>Metazoa</taxon>
        <taxon>Spiralia</taxon>
        <taxon>Gnathifera</taxon>
        <taxon>Rotifera</taxon>
        <taxon>Eurotatoria</taxon>
        <taxon>Bdelloidea</taxon>
        <taxon>Adinetida</taxon>
        <taxon>Adinetidae</taxon>
        <taxon>Adineta</taxon>
    </lineage>
</organism>
<dbReference type="AlphaFoldDB" id="A0A816GC89"/>
<evidence type="ECO:0000259" key="3">
    <source>
        <dbReference type="PROSITE" id="PS51233"/>
    </source>
</evidence>
<gene>
    <name evidence="4" type="ORF">XAT740_LOCUS59079</name>
</gene>
<dbReference type="InterPro" id="IPR036084">
    <property type="entry name" value="Ser_inhib-like_sf"/>
</dbReference>
<sequence>LVTLLLETKTYRFDASANITMLSLASKLLALVLIVQICATQSKQAKKSPLLRCLTGYKDSNGKLYDCPLDRVFQKCASGCPKTCRNPYVNSNNTECLRNCRSGCVCANGTVIDEDRNGDCVPQRECSCRHNGRIYMAEEIILRKGKRCQCRDGAWTCGQQPLSSRTCSVVGLGHVQTFDGATFHVKPSSYVLVKNVDNKAKHFEIGASVQNNYKRELKFNIGSSTVVLSDIHTITLNNKKIAQLPFKSDDLAIRQATSQFILIESTNMHIAYDGNAVYVTLASTYRDNVRGLCGSFDYDQDNDLRLPNGQLTNDTEVFADSYRQKNHKPHNEPIVNPREKFDKKKAEKHCRTLKHDVCKSTACVAGLLFSCVDDLRYTPAKDHEHASCHWHSIFAHACALTGNAATPKHCQWRKKCKALYPDCGAGSIYHECPTTCLNYASQPRNEHELNAICRHSCLAGKHLPPILKTVFHNP</sequence>
<feature type="non-terminal residue" evidence="4">
    <location>
        <position position="1"/>
    </location>
</feature>
<dbReference type="PROSITE" id="PS51233">
    <property type="entry name" value="VWFD"/>
    <property type="match status" value="1"/>
</dbReference>
<accession>A0A816GC89</accession>
<proteinExistence type="predicted"/>
<evidence type="ECO:0000256" key="1">
    <source>
        <dbReference type="ARBA" id="ARBA00023157"/>
    </source>
</evidence>
<reference evidence="4" key="1">
    <citation type="submission" date="2021-02" db="EMBL/GenBank/DDBJ databases">
        <authorList>
            <person name="Nowell W R."/>
        </authorList>
    </citation>
    <scope>NUCLEOTIDE SEQUENCE</scope>
</reference>
<protein>
    <recommendedName>
        <fullName evidence="3">VWFD domain-containing protein</fullName>
    </recommendedName>
</protein>
<dbReference type="SUPFAM" id="SSF57567">
    <property type="entry name" value="Serine protease inhibitors"/>
    <property type="match status" value="1"/>
</dbReference>
<dbReference type="SMART" id="SM00216">
    <property type="entry name" value="VWD"/>
    <property type="match status" value="1"/>
</dbReference>
<evidence type="ECO:0000313" key="4">
    <source>
        <dbReference type="EMBL" id="CAF1673153.1"/>
    </source>
</evidence>
<dbReference type="Pfam" id="PF00094">
    <property type="entry name" value="VWD"/>
    <property type="match status" value="1"/>
</dbReference>
<keyword evidence="1" id="KW-1015">Disulfide bond</keyword>
<keyword evidence="2" id="KW-0325">Glycoprotein</keyword>
<dbReference type="CDD" id="cd19941">
    <property type="entry name" value="TIL"/>
    <property type="match status" value="1"/>
</dbReference>
<name>A0A816GC89_ADIRI</name>
<evidence type="ECO:0000313" key="5">
    <source>
        <dbReference type="Proteomes" id="UP000663828"/>
    </source>
</evidence>
<feature type="domain" description="VWFD" evidence="3">
    <location>
        <begin position="165"/>
        <end position="331"/>
    </location>
</feature>
<keyword evidence="5" id="KW-1185">Reference proteome</keyword>
<dbReference type="Proteomes" id="UP000663828">
    <property type="component" value="Unassembled WGS sequence"/>
</dbReference>
<comment type="caution">
    <text evidence="4">The sequence shown here is derived from an EMBL/GenBank/DDBJ whole genome shotgun (WGS) entry which is preliminary data.</text>
</comment>
<dbReference type="Gene3D" id="2.10.25.10">
    <property type="entry name" value="Laminin"/>
    <property type="match status" value="1"/>
</dbReference>
<dbReference type="InterPro" id="IPR002919">
    <property type="entry name" value="TIL_dom"/>
</dbReference>